<evidence type="ECO:0000256" key="1">
    <source>
        <dbReference type="SAM" id="SignalP"/>
    </source>
</evidence>
<proteinExistence type="predicted"/>
<dbReference type="Proteomes" id="UP001493487">
    <property type="component" value="Unassembled WGS sequence"/>
</dbReference>
<feature type="signal peptide" evidence="1">
    <location>
        <begin position="1"/>
        <end position="25"/>
    </location>
</feature>
<dbReference type="InterPro" id="IPR008979">
    <property type="entry name" value="Galactose-bd-like_sf"/>
</dbReference>
<dbReference type="InterPro" id="IPR023296">
    <property type="entry name" value="Glyco_hydro_beta-prop_sf"/>
</dbReference>
<evidence type="ECO:0000259" key="2">
    <source>
        <dbReference type="PROSITE" id="PS50022"/>
    </source>
</evidence>
<dbReference type="PROSITE" id="PS50853">
    <property type="entry name" value="FN3"/>
    <property type="match status" value="1"/>
</dbReference>
<evidence type="ECO:0000313" key="5">
    <source>
        <dbReference type="Proteomes" id="UP001493487"/>
    </source>
</evidence>
<sequence length="853" mass="93117">MIQKLTGFRWIIVALILLIAFPANAFAVVTGSTSAGWNVFDPSAGGAYRYGPSMILNADNSIDMWTCSPGASGAWDYIRYKHSPDNGATWGTESVALQPTAGARDAYSTCDPGVVKFGGYYYMGYTSTENVNGTDNDIYVARATSVTGPWSKWNGSGWGGSSPQPFIVYDDAPIDTYGAGEPSFVVKDTTLYIYYTWMSRDPVTGKPVNQTRVRTVSTSNANWPGSTTYQGVAINRDMDGDDSTDHKYVTSMNKFIAIGTAKRFGPFAYIKMYESTDGLTYKPATLPKNYINVAAHNAGITGDELGHFDTTKNNRVAYAYGTIWAYWYTAMNPISLTDTNLPAVPIVKAAIEGNGQVTLHFRTSGVAGETYKVKYGTASGSYSSTLTGITSSPYTVTGLTNGTPYYFVVAASNANGDSGNSQQVSATPLNLTASPRSSVSASTQLSGWEASKAIDADLNTTWSSTGHSANNSTEWITVDTGGNRMVQRVTLTPRQPNEFSFPSKFNIQVSTDNSTWINADYDIRQYRIESPTQFVYDFNDPIYGRYVRIYATELGHDENQPWSYIMQLGDVKIEEIPYGTSQSSVIPGWDGYKVLDDNQTTAWSSNGHGSAVSTEWVSIDTGAVNSIDAVKITPRQAGVCFPVDFKFQSSNDGSTWTDISGASYTAYANPGSATQSFKFGSTVNARYIRMYATKLSADSFGNYYMQIAEMKPDRLPKRTASASTSISGWETAKVADGQSNTYWSSTAHGSAASTEWVSIDTGSTQNWSGLRIIPRPGYCFPVTFKLQSSTDGVNWTDITGHDYVDYYNPGSTTQVFPFSSLVSARYFRLYSTKLSADDFGNYYMQLGEFIADR</sequence>
<dbReference type="InterPro" id="IPR000421">
    <property type="entry name" value="FA58C"/>
</dbReference>
<dbReference type="EMBL" id="JASKHM010000004">
    <property type="protein sequence ID" value="MEQ4482659.1"/>
    <property type="molecule type" value="Genomic_DNA"/>
</dbReference>
<dbReference type="SUPFAM" id="SSF49265">
    <property type="entry name" value="Fibronectin type III"/>
    <property type="match status" value="1"/>
</dbReference>
<feature type="domain" description="Fibronectin type-III" evidence="3">
    <location>
        <begin position="341"/>
        <end position="435"/>
    </location>
</feature>
<keyword evidence="5" id="KW-1185">Reference proteome</keyword>
<reference evidence="4 5" key="1">
    <citation type="journal article" date="2023" name="Genome Announc.">
        <title>Pan-Genome Analyses of the Genus Cohnella and Proposal of the Novel Species Cohnella silvisoli sp. nov., Isolated from Forest Soil.</title>
        <authorList>
            <person name="Wang C."/>
            <person name="Mao L."/>
            <person name="Bao G."/>
            <person name="Zhu H."/>
        </authorList>
    </citation>
    <scope>NUCLEOTIDE SEQUENCE [LARGE SCALE GENOMIC DNA]</scope>
    <source>
        <strain evidence="4 5">NL03-T5-1</strain>
    </source>
</reference>
<comment type="caution">
    <text evidence="4">The sequence shown here is derived from an EMBL/GenBank/DDBJ whole genome shotgun (WGS) entry which is preliminary data.</text>
</comment>
<name>A0ABV1KRE2_9BACL</name>
<organism evidence="4 5">
    <name type="scientific">Cohnella silvisoli</name>
    <dbReference type="NCBI Taxonomy" id="2873699"/>
    <lineage>
        <taxon>Bacteria</taxon>
        <taxon>Bacillati</taxon>
        <taxon>Bacillota</taxon>
        <taxon>Bacilli</taxon>
        <taxon>Bacillales</taxon>
        <taxon>Paenibacillaceae</taxon>
        <taxon>Cohnella</taxon>
    </lineage>
</organism>
<dbReference type="SUPFAM" id="SSF49785">
    <property type="entry name" value="Galactose-binding domain-like"/>
    <property type="match status" value="3"/>
</dbReference>
<dbReference type="PROSITE" id="PS50022">
    <property type="entry name" value="FA58C_3"/>
    <property type="match status" value="3"/>
</dbReference>
<evidence type="ECO:0000259" key="3">
    <source>
        <dbReference type="PROSITE" id="PS50853"/>
    </source>
</evidence>
<feature type="domain" description="F5/8 type C" evidence="2">
    <location>
        <begin position="702"/>
        <end position="849"/>
    </location>
</feature>
<dbReference type="InterPro" id="IPR013783">
    <property type="entry name" value="Ig-like_fold"/>
</dbReference>
<dbReference type="SUPFAM" id="SSF75005">
    <property type="entry name" value="Arabinanase/levansucrase/invertase"/>
    <property type="match status" value="1"/>
</dbReference>
<dbReference type="Gene3D" id="2.115.10.20">
    <property type="entry name" value="Glycosyl hydrolase domain, family 43"/>
    <property type="match status" value="1"/>
</dbReference>
<dbReference type="Gene3D" id="2.60.120.260">
    <property type="entry name" value="Galactose-binding domain-like"/>
    <property type="match status" value="3"/>
</dbReference>
<dbReference type="PANTHER" id="PTHR24543">
    <property type="entry name" value="MULTICOPPER OXIDASE-RELATED"/>
    <property type="match status" value="1"/>
</dbReference>
<feature type="chain" id="PRO_5045138789" evidence="1">
    <location>
        <begin position="26"/>
        <end position="853"/>
    </location>
</feature>
<keyword evidence="1" id="KW-0732">Signal</keyword>
<accession>A0ABV1KRE2</accession>
<gene>
    <name evidence="4" type="ORF">QJS35_09650</name>
</gene>
<feature type="domain" description="F5/8 type C" evidence="2">
    <location>
        <begin position="596"/>
        <end position="693"/>
    </location>
</feature>
<dbReference type="InterPro" id="IPR003961">
    <property type="entry name" value="FN3_dom"/>
</dbReference>
<dbReference type="Pfam" id="PF00041">
    <property type="entry name" value="fn3"/>
    <property type="match status" value="1"/>
</dbReference>
<dbReference type="Pfam" id="PF00754">
    <property type="entry name" value="F5_F8_type_C"/>
    <property type="match status" value="3"/>
</dbReference>
<feature type="domain" description="F5/8 type C" evidence="2">
    <location>
        <begin position="424"/>
        <end position="570"/>
    </location>
</feature>
<dbReference type="CDD" id="cd00063">
    <property type="entry name" value="FN3"/>
    <property type="match status" value="1"/>
</dbReference>
<dbReference type="Gene3D" id="2.60.40.10">
    <property type="entry name" value="Immunoglobulins"/>
    <property type="match status" value="1"/>
</dbReference>
<dbReference type="SMART" id="SM00060">
    <property type="entry name" value="FN3"/>
    <property type="match status" value="1"/>
</dbReference>
<dbReference type="RefSeq" id="WP_232184586.1">
    <property type="nucleotide sequence ID" value="NZ_JAIOAP010000003.1"/>
</dbReference>
<dbReference type="InterPro" id="IPR036116">
    <property type="entry name" value="FN3_sf"/>
</dbReference>
<protein>
    <submittedName>
        <fullName evidence="4">Discoidin domain-containing protein</fullName>
    </submittedName>
</protein>
<evidence type="ECO:0000313" key="4">
    <source>
        <dbReference type="EMBL" id="MEQ4482659.1"/>
    </source>
</evidence>